<dbReference type="AlphaFoldDB" id="A0AA39KDN7"/>
<gene>
    <name evidence="2" type="ORF">EV420DRAFT_1764467</name>
</gene>
<evidence type="ECO:0000313" key="3">
    <source>
        <dbReference type="Proteomes" id="UP001175211"/>
    </source>
</evidence>
<evidence type="ECO:0000256" key="1">
    <source>
        <dbReference type="SAM" id="MobiDB-lite"/>
    </source>
</evidence>
<sequence length="299" mass="34911">MDRFYNKDDAKNIIELLTQERVEKDRMHLSRVLKDNEFVKSASIKRDNEAGVWRIIKQSEDEGMMEEMVFTITGAIYAMDLPPVAKEMRAQKEKVGFLIMGEREFRDGELKHWKPMSMKGLDVIELSNRYFRLRNSTNDEEGIPFSNDVDPAGILAKIVQRKWIHTEDNEVRYYRGVMDERGKKRQAFFEFVSSLYVSAKLQIFRVGDIVEAQCSMVFLRTNEGTARMKMILRALALVNSDNSTKATVECRNAMNTQSEMVIRIKQKIGFKEEEEDVGVRAKKTNRSDDYERDKKMMEL</sequence>
<accession>A0AA39KDN7</accession>
<protein>
    <submittedName>
        <fullName evidence="2">Uncharacterized protein</fullName>
    </submittedName>
</protein>
<dbReference type="Proteomes" id="UP001175211">
    <property type="component" value="Unassembled WGS sequence"/>
</dbReference>
<organism evidence="2 3">
    <name type="scientific">Armillaria tabescens</name>
    <name type="common">Ringless honey mushroom</name>
    <name type="synonym">Agaricus tabescens</name>
    <dbReference type="NCBI Taxonomy" id="1929756"/>
    <lineage>
        <taxon>Eukaryota</taxon>
        <taxon>Fungi</taxon>
        <taxon>Dikarya</taxon>
        <taxon>Basidiomycota</taxon>
        <taxon>Agaricomycotina</taxon>
        <taxon>Agaricomycetes</taxon>
        <taxon>Agaricomycetidae</taxon>
        <taxon>Agaricales</taxon>
        <taxon>Marasmiineae</taxon>
        <taxon>Physalacriaceae</taxon>
        <taxon>Desarmillaria</taxon>
    </lineage>
</organism>
<evidence type="ECO:0000313" key="2">
    <source>
        <dbReference type="EMBL" id="KAK0457946.1"/>
    </source>
</evidence>
<reference evidence="2" key="1">
    <citation type="submission" date="2023-06" db="EMBL/GenBank/DDBJ databases">
        <authorList>
            <consortium name="Lawrence Berkeley National Laboratory"/>
            <person name="Ahrendt S."/>
            <person name="Sahu N."/>
            <person name="Indic B."/>
            <person name="Wong-Bajracharya J."/>
            <person name="Merenyi Z."/>
            <person name="Ke H.-M."/>
            <person name="Monk M."/>
            <person name="Kocsube S."/>
            <person name="Drula E."/>
            <person name="Lipzen A."/>
            <person name="Balint B."/>
            <person name="Henrissat B."/>
            <person name="Andreopoulos B."/>
            <person name="Martin F.M."/>
            <person name="Harder C.B."/>
            <person name="Rigling D."/>
            <person name="Ford K.L."/>
            <person name="Foster G.D."/>
            <person name="Pangilinan J."/>
            <person name="Papanicolaou A."/>
            <person name="Barry K."/>
            <person name="LaButti K."/>
            <person name="Viragh M."/>
            <person name="Koriabine M."/>
            <person name="Yan M."/>
            <person name="Riley R."/>
            <person name="Champramary S."/>
            <person name="Plett K.L."/>
            <person name="Tsai I.J."/>
            <person name="Slot J."/>
            <person name="Sipos G."/>
            <person name="Plett J."/>
            <person name="Nagy L.G."/>
            <person name="Grigoriev I.V."/>
        </authorList>
    </citation>
    <scope>NUCLEOTIDE SEQUENCE</scope>
    <source>
        <strain evidence="2">CCBAS 213</strain>
    </source>
</reference>
<proteinExistence type="predicted"/>
<dbReference type="EMBL" id="JAUEPS010000019">
    <property type="protein sequence ID" value="KAK0457946.1"/>
    <property type="molecule type" value="Genomic_DNA"/>
</dbReference>
<dbReference type="RefSeq" id="XP_060330238.1">
    <property type="nucleotide sequence ID" value="XM_060480780.1"/>
</dbReference>
<name>A0AA39KDN7_ARMTA</name>
<comment type="caution">
    <text evidence="2">The sequence shown here is derived from an EMBL/GenBank/DDBJ whole genome shotgun (WGS) entry which is preliminary data.</text>
</comment>
<keyword evidence="3" id="KW-1185">Reference proteome</keyword>
<dbReference type="GeneID" id="85364328"/>
<feature type="region of interest" description="Disordered" evidence="1">
    <location>
        <begin position="272"/>
        <end position="299"/>
    </location>
</feature>
<feature type="compositionally biased region" description="Basic and acidic residues" evidence="1">
    <location>
        <begin position="285"/>
        <end position="299"/>
    </location>
</feature>